<gene>
    <name evidence="5" type="ORF">FBZ96_1176</name>
</gene>
<dbReference type="Gene3D" id="3.40.50.970">
    <property type="match status" value="1"/>
</dbReference>
<name>A0A560CZ15_9BRAD</name>
<evidence type="ECO:0000259" key="4">
    <source>
        <dbReference type="Pfam" id="PF00456"/>
    </source>
</evidence>
<evidence type="ECO:0000256" key="3">
    <source>
        <dbReference type="ARBA" id="ARBA00023052"/>
    </source>
</evidence>
<keyword evidence="6" id="KW-1185">Reference proteome</keyword>
<dbReference type="OrthoDB" id="8732661at2"/>
<proteinExistence type="inferred from homology"/>
<evidence type="ECO:0000256" key="1">
    <source>
        <dbReference type="ARBA" id="ARBA00001964"/>
    </source>
</evidence>
<dbReference type="Proteomes" id="UP000319949">
    <property type="component" value="Unassembled WGS sequence"/>
</dbReference>
<dbReference type="PANTHER" id="PTHR47514">
    <property type="entry name" value="TRANSKETOLASE N-TERMINAL SECTION-RELATED"/>
    <property type="match status" value="1"/>
</dbReference>
<protein>
    <submittedName>
        <fullName evidence="5">Transketolase</fullName>
    </submittedName>
</protein>
<dbReference type="Pfam" id="PF00456">
    <property type="entry name" value="Transketolase_N"/>
    <property type="match status" value="1"/>
</dbReference>
<dbReference type="STRING" id="1803665.GCA_001641335_02524"/>
<comment type="caution">
    <text evidence="5">The sequence shown here is derived from an EMBL/GenBank/DDBJ whole genome shotgun (WGS) entry which is preliminary data.</text>
</comment>
<accession>A0A560CZ15</accession>
<evidence type="ECO:0000313" key="6">
    <source>
        <dbReference type="Proteomes" id="UP000319949"/>
    </source>
</evidence>
<dbReference type="InterPro" id="IPR029061">
    <property type="entry name" value="THDP-binding"/>
</dbReference>
<evidence type="ECO:0000313" key="5">
    <source>
        <dbReference type="EMBL" id="TWA90109.1"/>
    </source>
</evidence>
<comment type="similarity">
    <text evidence="2">Belongs to the transketolase family.</text>
</comment>
<comment type="cofactor">
    <cofactor evidence="1">
        <name>thiamine diphosphate</name>
        <dbReference type="ChEBI" id="CHEBI:58937"/>
    </cofactor>
</comment>
<reference evidence="5 6" key="1">
    <citation type="submission" date="2019-06" db="EMBL/GenBank/DDBJ databases">
        <title>Genomic Encyclopedia of Type Strains, Phase IV (KMG-V): Genome sequencing to study the core and pangenomes of soil and plant-associated prokaryotes.</title>
        <authorList>
            <person name="Whitman W."/>
        </authorList>
    </citation>
    <scope>NUCLEOTIDE SEQUENCE [LARGE SCALE GENOMIC DNA]</scope>
    <source>
        <strain evidence="5 6">BR 510</strain>
    </source>
</reference>
<dbReference type="PANTHER" id="PTHR47514:SF1">
    <property type="entry name" value="TRANSKETOLASE N-TERMINAL SECTION-RELATED"/>
    <property type="match status" value="1"/>
</dbReference>
<sequence length="290" mass="31084">MHDRASGDRQPAPRTTDVEELARIARSLRRDVINLVAPTGQGYVQQGLGAADLFAILYFSELRLDPLDPEWPDRDRFLLSTAHNTAIFYATLAARGLVDREALHSYCGDGSPFEINASERVGTVIEATLGSLGQGLSVGIGMALAARRRRSPARTYVLLGDGELQEGQLWEAALFAGSARLSNLCLIVDDNQMQVEGHIDQVVTVAPIDAKFAAFGWSVETVDGHDISALLAGLERARGRERPTCLVARTLAGKGVPSLEGLLAHNLKLPSPVAAKALSELSQIAGEGPR</sequence>
<keyword evidence="3" id="KW-0786">Thiamine pyrophosphate</keyword>
<dbReference type="InterPro" id="IPR005474">
    <property type="entry name" value="Transketolase_N"/>
</dbReference>
<organism evidence="5 6">
    <name type="scientific">Bradyrhizobium stylosanthis</name>
    <dbReference type="NCBI Taxonomy" id="1803665"/>
    <lineage>
        <taxon>Bacteria</taxon>
        <taxon>Pseudomonadati</taxon>
        <taxon>Pseudomonadota</taxon>
        <taxon>Alphaproteobacteria</taxon>
        <taxon>Hyphomicrobiales</taxon>
        <taxon>Nitrobacteraceae</taxon>
        <taxon>Bradyrhizobium</taxon>
    </lineage>
</organism>
<dbReference type="SUPFAM" id="SSF52518">
    <property type="entry name" value="Thiamin diphosphate-binding fold (THDP-binding)"/>
    <property type="match status" value="1"/>
</dbReference>
<dbReference type="EMBL" id="VITK01000017">
    <property type="protein sequence ID" value="TWA90109.1"/>
    <property type="molecule type" value="Genomic_DNA"/>
</dbReference>
<dbReference type="AlphaFoldDB" id="A0A560CZ15"/>
<dbReference type="RefSeq" id="WP_082885253.1">
    <property type="nucleotide sequence ID" value="NZ_LVEM01000011.1"/>
</dbReference>
<evidence type="ECO:0000256" key="2">
    <source>
        <dbReference type="ARBA" id="ARBA00007131"/>
    </source>
</evidence>
<feature type="domain" description="Transketolase N-terminal" evidence="4">
    <location>
        <begin position="24"/>
        <end position="262"/>
    </location>
</feature>